<dbReference type="Proteomes" id="UP000615446">
    <property type="component" value="Unassembled WGS sequence"/>
</dbReference>
<organism evidence="2 3">
    <name type="scientific">Rhizophagus clarus</name>
    <dbReference type="NCBI Taxonomy" id="94130"/>
    <lineage>
        <taxon>Eukaryota</taxon>
        <taxon>Fungi</taxon>
        <taxon>Fungi incertae sedis</taxon>
        <taxon>Mucoromycota</taxon>
        <taxon>Glomeromycotina</taxon>
        <taxon>Glomeromycetes</taxon>
        <taxon>Glomerales</taxon>
        <taxon>Glomeraceae</taxon>
        <taxon>Rhizophagus</taxon>
    </lineage>
</organism>
<evidence type="ECO:0000256" key="1">
    <source>
        <dbReference type="SAM" id="MobiDB-lite"/>
    </source>
</evidence>
<protein>
    <submittedName>
        <fullName evidence="2">Uncharacterized protein</fullName>
    </submittedName>
</protein>
<comment type="caution">
    <text evidence="2">The sequence shown here is derived from an EMBL/GenBank/DDBJ whole genome shotgun (WGS) entry which is preliminary data.</text>
</comment>
<feature type="region of interest" description="Disordered" evidence="1">
    <location>
        <begin position="44"/>
        <end position="84"/>
    </location>
</feature>
<feature type="compositionally biased region" description="Polar residues" evidence="1">
    <location>
        <begin position="56"/>
        <end position="70"/>
    </location>
</feature>
<evidence type="ECO:0000313" key="3">
    <source>
        <dbReference type="Proteomes" id="UP000615446"/>
    </source>
</evidence>
<evidence type="ECO:0000313" key="2">
    <source>
        <dbReference type="EMBL" id="GES97368.1"/>
    </source>
</evidence>
<sequence length="137" mass="14945">MPLQEADNILSLLKALQQDMAEICDRIIALELNDRHMTYIEQHLDPPANTEPIIPQVSSQPAAPTSQKPLNPFPLSSPTPNMVSFSTQTRDEIQAINAKHSAIKNKLDMLANSINDFIRSITSSSSFTNSASAAGSK</sequence>
<dbReference type="EMBL" id="BLAL01000257">
    <property type="protein sequence ID" value="GES97368.1"/>
    <property type="molecule type" value="Genomic_DNA"/>
</dbReference>
<accession>A0A8H3QYZ9</accession>
<proteinExistence type="predicted"/>
<dbReference type="AlphaFoldDB" id="A0A8H3QYZ9"/>
<dbReference type="OrthoDB" id="2487787at2759"/>
<gene>
    <name evidence="2" type="ORF">RCL2_002396000</name>
</gene>
<name>A0A8H3QYZ9_9GLOM</name>
<reference evidence="2" key="1">
    <citation type="submission" date="2019-10" db="EMBL/GenBank/DDBJ databases">
        <title>Conservation and host-specific expression of non-tandemly repeated heterogenous ribosome RNA gene in arbuscular mycorrhizal fungi.</title>
        <authorList>
            <person name="Maeda T."/>
            <person name="Kobayashi Y."/>
            <person name="Nakagawa T."/>
            <person name="Ezawa T."/>
            <person name="Yamaguchi K."/>
            <person name="Bino T."/>
            <person name="Nishimoto Y."/>
            <person name="Shigenobu S."/>
            <person name="Kawaguchi M."/>
        </authorList>
    </citation>
    <scope>NUCLEOTIDE SEQUENCE</scope>
    <source>
        <strain evidence="2">HR1</strain>
    </source>
</reference>